<dbReference type="SUPFAM" id="SSF51556">
    <property type="entry name" value="Metallo-dependent hydrolases"/>
    <property type="match status" value="1"/>
</dbReference>
<evidence type="ECO:0000259" key="1">
    <source>
        <dbReference type="Pfam" id="PF04909"/>
    </source>
</evidence>
<dbReference type="InterPro" id="IPR006680">
    <property type="entry name" value="Amidohydro-rel"/>
</dbReference>
<sequence length="290" mass="31565">MSLTAADAPLCLPPRPLSRAPRALLPDGTVDTHFHVFADGVPLASRRSYTPHVRTLADWQAYAAAVNIAQGVLVQPSVYGFDNSVLLEALAADRANLRGIVVLHPETDKAEFQRLDALGVRGVRVNTRNKGGLPFTSITALSARIADLGWMLQFQVRPAQLEEIAALLPAIACPVVLDHLGFLDLDAADASARVAKIQQLLETPDCYAKLSAPYRLTHVAGYSAFADAARQLLASHPERLLWGSDWPHTELFDQMPDDAELIELTHDWLGDAGVAHQVLVTNAQTLFFSR</sequence>
<dbReference type="Pfam" id="PF04909">
    <property type="entry name" value="Amidohydro_2"/>
    <property type="match status" value="1"/>
</dbReference>
<dbReference type="OrthoDB" id="9787654at2"/>
<dbReference type="GO" id="GO:0016787">
    <property type="term" value="F:hydrolase activity"/>
    <property type="evidence" value="ECO:0007669"/>
    <property type="project" value="UniProtKB-KW"/>
</dbReference>
<evidence type="ECO:0000313" key="2">
    <source>
        <dbReference type="EMBL" id="OEO33181.1"/>
    </source>
</evidence>
<comment type="caution">
    <text evidence="2">The sequence shown here is derived from an EMBL/GenBank/DDBJ whole genome shotgun (WGS) entry which is preliminary data.</text>
</comment>
<dbReference type="InterPro" id="IPR032466">
    <property type="entry name" value="Metal_Hydrolase"/>
</dbReference>
<organism evidence="2 3">
    <name type="scientific">Devosia insulae DS-56</name>
    <dbReference type="NCBI Taxonomy" id="1116389"/>
    <lineage>
        <taxon>Bacteria</taxon>
        <taxon>Pseudomonadati</taxon>
        <taxon>Pseudomonadota</taxon>
        <taxon>Alphaproteobacteria</taxon>
        <taxon>Hyphomicrobiales</taxon>
        <taxon>Devosiaceae</taxon>
        <taxon>Devosia</taxon>
    </lineage>
</organism>
<protein>
    <submittedName>
        <fullName evidence="2">Hydrolase</fullName>
    </submittedName>
</protein>
<dbReference type="Proteomes" id="UP000095463">
    <property type="component" value="Unassembled WGS sequence"/>
</dbReference>
<evidence type="ECO:0000313" key="3">
    <source>
        <dbReference type="Proteomes" id="UP000095463"/>
    </source>
</evidence>
<dbReference type="AlphaFoldDB" id="A0A1E5XX68"/>
<dbReference type="Gene3D" id="3.20.20.140">
    <property type="entry name" value="Metal-dependent hydrolases"/>
    <property type="match status" value="1"/>
</dbReference>
<dbReference type="PANTHER" id="PTHR35563">
    <property type="entry name" value="BARREL METAL-DEPENDENT HYDROLASE, PUTATIVE (AFU_ORTHOLOGUE AFUA_1G16240)-RELATED"/>
    <property type="match status" value="1"/>
</dbReference>
<dbReference type="InterPro" id="IPR052358">
    <property type="entry name" value="Aro_Compnd_Degr_Hydrolases"/>
</dbReference>
<name>A0A1E5XX68_9HYPH</name>
<dbReference type="PANTHER" id="PTHR35563:SF2">
    <property type="entry name" value="BARREL METAL-DEPENDENT HYDROLASE, PUTATIVE (AFU_ORTHOLOGUE AFUA_1G16240)-RELATED"/>
    <property type="match status" value="1"/>
</dbReference>
<reference evidence="2 3" key="1">
    <citation type="journal article" date="2015" name="Genome Announc.">
        <title>Genome Assemblies of Three Soil-Associated Devosia species: D. insulae, D. limi, and D. soli.</title>
        <authorList>
            <person name="Hassan Y.I."/>
            <person name="Lepp D."/>
            <person name="Zhou T."/>
        </authorList>
    </citation>
    <scope>NUCLEOTIDE SEQUENCE [LARGE SCALE GENOMIC DNA]</scope>
    <source>
        <strain evidence="2 3">DS-56</strain>
    </source>
</reference>
<feature type="domain" description="Amidohydrolase-related" evidence="1">
    <location>
        <begin position="30"/>
        <end position="287"/>
    </location>
</feature>
<accession>A0A1E5XX68</accession>
<proteinExistence type="predicted"/>
<dbReference type="RefSeq" id="WP_069907705.1">
    <property type="nucleotide sequence ID" value="NZ_LAJE02000022.1"/>
</dbReference>
<keyword evidence="3" id="KW-1185">Reference proteome</keyword>
<keyword evidence="2" id="KW-0378">Hydrolase</keyword>
<gene>
    <name evidence="2" type="ORF">VW23_007955</name>
</gene>
<dbReference type="EMBL" id="LAJE02000022">
    <property type="protein sequence ID" value="OEO33181.1"/>
    <property type="molecule type" value="Genomic_DNA"/>
</dbReference>